<dbReference type="OrthoDB" id="445152at2759"/>
<organism evidence="1 2">
    <name type="scientific">Stegodyphus mimosarum</name>
    <name type="common">African social velvet spider</name>
    <dbReference type="NCBI Taxonomy" id="407821"/>
    <lineage>
        <taxon>Eukaryota</taxon>
        <taxon>Metazoa</taxon>
        <taxon>Ecdysozoa</taxon>
        <taxon>Arthropoda</taxon>
        <taxon>Chelicerata</taxon>
        <taxon>Arachnida</taxon>
        <taxon>Araneae</taxon>
        <taxon>Araneomorphae</taxon>
        <taxon>Entelegynae</taxon>
        <taxon>Eresoidea</taxon>
        <taxon>Eresidae</taxon>
        <taxon>Stegodyphus</taxon>
    </lineage>
</organism>
<proteinExistence type="predicted"/>
<gene>
    <name evidence="1" type="ORF">X975_03033</name>
</gene>
<evidence type="ECO:0000313" key="2">
    <source>
        <dbReference type="Proteomes" id="UP000054359"/>
    </source>
</evidence>
<dbReference type="Proteomes" id="UP000054359">
    <property type="component" value="Unassembled WGS sequence"/>
</dbReference>
<dbReference type="InterPro" id="IPR039782">
    <property type="entry name" value="VPS13B"/>
</dbReference>
<dbReference type="AlphaFoldDB" id="A0A087UU85"/>
<reference evidence="1 2" key="1">
    <citation type="submission" date="2013-11" db="EMBL/GenBank/DDBJ databases">
        <title>Genome sequencing of Stegodyphus mimosarum.</title>
        <authorList>
            <person name="Bechsgaard J."/>
        </authorList>
    </citation>
    <scope>NUCLEOTIDE SEQUENCE [LARGE SCALE GENOMIC DNA]</scope>
</reference>
<evidence type="ECO:0000313" key="1">
    <source>
        <dbReference type="EMBL" id="KFM80924.1"/>
    </source>
</evidence>
<dbReference type="PANTHER" id="PTHR12517:SF0">
    <property type="entry name" value="INTERMEMBRANE LIPID TRANSFER PROTEIN VPS13B"/>
    <property type="match status" value="1"/>
</dbReference>
<sequence length="837" mass="93969">MSIPYVLTSHLHNGLLFLVVNLDPNPLLLLHNRTNMDIFYGESCSEVEGITVYEELQKHKIIPVLHPEGSCHYVFPSLETKFPEVLQKLPMLCLGSREKSSEKCAWSMPFNINIDKQFVHIFGICDIMVHSEQLGHTLNLYIEPVNRIELTAKEVRSRIALATDFNIHASSFVKETECVKSKTSSNKKDCEIKAKSKLQSAGKKSVKCEITEHFPKFPYIFYINLRVIHTSFIICDEFKEINKSTEVLRLNIDNAVFYSRPHNSDSLCRLQEISLCCEHIQLDNQIDQESNIVYDFPVVLQRHSESDVKSGTIHHDDIFLPNKVRENSVFILNATIEFPNKFSNSIVYRSLNIELLPVSLYIEDTFCYKVIALSKTYKPVSFHQHKLQKVQGYFPKNLLFVSALFVQPIHFQHLTVSIKEVYLSLHASLKIYLSLEHSLLRFQPFEVTDLFTTPYEAGRIFILHYLTGALFRAGWVVGSLDLLGNPAGFARAVGIGMSDFVYLPYRGLFHGPRAFVYGLSSGAASLFKQISSGAIICMASLASSVSKNMDFFCMDDEHLARQELLRRHLPQGISDGFIQGLSGFGLSLLGAVAGIVDHPLQVLISPSTPMQTASGIVGGLGKGIIGMFTKPIGGAAELLSQTGYGILHGAGWLNPPKRQYHPVTMSFEMVMSSYMKYLCKVSQCSSLGEVLLSVEATYVNENGEYEKNILLLTSEALCILTEDEVSLQCTFALTEIKCKKSESDLSTLVIIPSNLCKKQLFLDSCDAVDRVAEYVKRNRLDSSEAIENLTESTSDPLINSSSSCHVFFLYPRDRSLFLTLFSYAKNKAMGKGFCTDY</sequence>
<dbReference type="PANTHER" id="PTHR12517">
    <property type="entry name" value="VACUOLAR PROTEIN SORTING-ASSOCIATED PROTEIN 13B"/>
    <property type="match status" value="1"/>
</dbReference>
<protein>
    <submittedName>
        <fullName evidence="1">Vacuolar protein sorting-associated protein 13B</fullName>
    </submittedName>
</protein>
<dbReference type="STRING" id="407821.A0A087UU85"/>
<name>A0A087UU85_STEMI</name>
<dbReference type="OMA" id="NIVYDFP"/>
<feature type="non-terminal residue" evidence="1">
    <location>
        <position position="837"/>
    </location>
</feature>
<keyword evidence="2" id="KW-1185">Reference proteome</keyword>
<accession>A0A087UU85</accession>
<dbReference type="EMBL" id="KK121640">
    <property type="protein sequence ID" value="KFM80924.1"/>
    <property type="molecule type" value="Genomic_DNA"/>
</dbReference>